<keyword evidence="7" id="KW-0863">Zinc-finger</keyword>
<feature type="compositionally biased region" description="Polar residues" evidence="8">
    <location>
        <begin position="1008"/>
        <end position="1018"/>
    </location>
</feature>
<accession>A0A5N5JLR3</accession>
<keyword evidence="11" id="KW-1185">Reference proteome</keyword>
<feature type="region of interest" description="Disordered" evidence="8">
    <location>
        <begin position="700"/>
        <end position="891"/>
    </location>
</feature>
<dbReference type="InterPro" id="IPR036875">
    <property type="entry name" value="Znf_CCHC_sf"/>
</dbReference>
<keyword evidence="7" id="KW-0479">Metal-binding</keyword>
<dbReference type="Pfam" id="PF07058">
    <property type="entry name" value="MAP70"/>
    <property type="match status" value="1"/>
</dbReference>
<dbReference type="Gene3D" id="4.10.60.10">
    <property type="entry name" value="Zinc finger, CCHC-type"/>
    <property type="match status" value="1"/>
</dbReference>
<name>A0A5N5JLR3_9ROSI</name>
<keyword evidence="3" id="KW-0963">Cytoplasm</keyword>
<dbReference type="GO" id="GO:0007010">
    <property type="term" value="P:cytoskeleton organization"/>
    <property type="evidence" value="ECO:0007669"/>
    <property type="project" value="InterPro"/>
</dbReference>
<feature type="compositionally biased region" description="Basic and acidic residues" evidence="8">
    <location>
        <begin position="782"/>
        <end position="794"/>
    </location>
</feature>
<dbReference type="GO" id="GO:0008017">
    <property type="term" value="F:microtubule binding"/>
    <property type="evidence" value="ECO:0007669"/>
    <property type="project" value="InterPro"/>
</dbReference>
<dbReference type="SUPFAM" id="SSF47095">
    <property type="entry name" value="HMG-box"/>
    <property type="match status" value="1"/>
</dbReference>
<gene>
    <name evidence="10" type="ORF">DKX38_026635</name>
</gene>
<dbReference type="GO" id="GO:0003676">
    <property type="term" value="F:nucleic acid binding"/>
    <property type="evidence" value="ECO:0007669"/>
    <property type="project" value="InterPro"/>
</dbReference>
<feature type="compositionally biased region" description="Basic and acidic residues" evidence="8">
    <location>
        <begin position="870"/>
        <end position="891"/>
    </location>
</feature>
<keyword evidence="6" id="KW-0206">Cytoskeleton</keyword>
<comment type="subcellular location">
    <subcellularLocation>
        <location evidence="1">Cytoplasm</location>
        <location evidence="1">Cytoskeleton</location>
    </subcellularLocation>
</comment>
<dbReference type="Pfam" id="PF00098">
    <property type="entry name" value="zf-CCHC"/>
    <property type="match status" value="1"/>
</dbReference>
<dbReference type="EMBL" id="VDCV01000017">
    <property type="protein sequence ID" value="KAB5515987.1"/>
    <property type="molecule type" value="Genomic_DNA"/>
</dbReference>
<reference evidence="11" key="1">
    <citation type="journal article" date="2019" name="Gigascience">
        <title>De novo genome assembly of the endangered Acer yangbiense, a plant species with extremely small populations endemic to Yunnan Province, China.</title>
        <authorList>
            <person name="Yang J."/>
            <person name="Wariss H.M."/>
            <person name="Tao L."/>
            <person name="Zhang R."/>
            <person name="Yun Q."/>
            <person name="Hollingsworth P."/>
            <person name="Dao Z."/>
            <person name="Luo G."/>
            <person name="Guo H."/>
            <person name="Ma Y."/>
            <person name="Sun W."/>
        </authorList>
    </citation>
    <scope>NUCLEOTIDE SEQUENCE [LARGE SCALE GENOMIC DNA]</scope>
    <source>
        <strain evidence="11">cv. br00</strain>
    </source>
</reference>
<proteinExistence type="inferred from homology"/>
<evidence type="ECO:0000313" key="10">
    <source>
        <dbReference type="EMBL" id="KAB5515987.1"/>
    </source>
</evidence>
<dbReference type="SUPFAM" id="SSF57756">
    <property type="entry name" value="Retrovirus zinc finger-like domains"/>
    <property type="match status" value="1"/>
</dbReference>
<evidence type="ECO:0000256" key="4">
    <source>
        <dbReference type="ARBA" id="ARBA00022701"/>
    </source>
</evidence>
<evidence type="ECO:0000256" key="3">
    <source>
        <dbReference type="ARBA" id="ARBA00022490"/>
    </source>
</evidence>
<protein>
    <recommendedName>
        <fullName evidence="9">CCHC-type domain-containing protein</fullName>
    </recommendedName>
</protein>
<evidence type="ECO:0000313" key="11">
    <source>
        <dbReference type="Proteomes" id="UP000326939"/>
    </source>
</evidence>
<dbReference type="AlphaFoldDB" id="A0A5N5JLR3"/>
<evidence type="ECO:0000259" key="9">
    <source>
        <dbReference type="PROSITE" id="PS50158"/>
    </source>
</evidence>
<feature type="compositionally biased region" description="Low complexity" evidence="8">
    <location>
        <begin position="963"/>
        <end position="981"/>
    </location>
</feature>
<feature type="region of interest" description="Disordered" evidence="8">
    <location>
        <begin position="127"/>
        <end position="156"/>
    </location>
</feature>
<dbReference type="Gene3D" id="2.40.70.10">
    <property type="entry name" value="Acid Proteases"/>
    <property type="match status" value="1"/>
</dbReference>
<sequence length="1137" mass="124437">MANTSNARENPEGRNRENDVINQAEFRAFQQETQQALLAIQATLAGLTTGNNHRYEVEEGTERDRGRINPNCENLPIPRRHMTYEEELSDDEEVSMQTIYSLTEAINLAIKAESQLGRNRVATFPVSSYEQTSGGPSKGKAPMNPSPPNYTPRGTGHNRLPANTAGATVTEAPRNPYSRPSSDKCYRCGQPGHRSNQCPKRGTVNLIGAEEEADLESEGVEDEATYDYDENEITEGDDGERLSHALVIRKLLLTPKQKEKTQRHNIFKTRCTVNRKVCDVIIDNGSSENIVSKNMIRKLGLKTEKHPCPYSIGWIRRGAEVKVTEICRIQFSIGRNYMDEIVCDVVEMDACHMILGRPWQFDMDVTYKGRDNVYIFMKGGQKVVLGPINEEFSTKAESSTGPKAICLIEGRKFMEEVKEAQEIFAVEDAEALLEQMKSMDPGMRKGGSKFFSGEAARQLLQLPPLPSVPNLPKPTLQPMPSIPALPQPTLPTTQPSLPKPSLPPLPSLPTMPSLPKAEHMLEEICQRNPYEVNLEEYKVVSTPMNQKEKYKHDPLTAILMVQISSHSMEHSEETQGLVVAGGGERNGMEGSVAGIGIVGIEGMLESGGKVTFGTVGRVGMLGSGGKVGCGRVGIEGNGGNVGLGRFGTEGKFGNCRRLRAASPPKNEKAMKRAKKIHLKVAMLVYNLTKKEAVAVKNGSHAAAAAKKGKDDSISSESSEDESFDDEDPKSKNLPALKKVEPIKKEESSDSSDEDDSSSDEEAVAPAKASLPKNVPAQSVTIKRTEVSEDSKSDSDSDESSSEGEGKTKSTTVSKVIPKKSEEDDSSESDSDEDETPAPKAASAAETKAKENAQKESSSEEESSSASSDDEERKTLDRELARAKGEMQQLRDRLAITERTAKSEAQLKEKYQLRLKVLEESLRGSSSSNRSAPEGRCISNGPPRRQSLGGADNISKLTSNGFLSKRTSQSRSFSSSTSSLLKNAKGTSKSFDGGTRSLDRSSKLLLNGAGQNHSFNQPCDGTKETETPNSWKGNLEGKPNEFPPADTEDSVPGILYDMLQKEVVALRKAGHEKDQSLKDKDDAIEMLAKKVDTLTKAKWKTITAEEKKPYEEKYKEDAEALLEQMKSMDPGMRKGCSK</sequence>
<dbReference type="Proteomes" id="UP000326939">
    <property type="component" value="Chromosome 17"/>
</dbReference>
<feature type="compositionally biased region" description="Basic and acidic residues" evidence="8">
    <location>
        <begin position="737"/>
        <end position="747"/>
    </location>
</feature>
<dbReference type="PANTHER" id="PTHR31246">
    <property type="entry name" value="MICROTUBULE-ASSOCIATED PROTEIN 70-2"/>
    <property type="match status" value="1"/>
</dbReference>
<evidence type="ECO:0000256" key="2">
    <source>
        <dbReference type="ARBA" id="ARBA00008825"/>
    </source>
</evidence>
<dbReference type="PANTHER" id="PTHR31246:SF17">
    <property type="entry name" value="MICROTUBULE-ASSOCIATED PROTEIN 70-2"/>
    <property type="match status" value="1"/>
</dbReference>
<dbReference type="InterPro" id="IPR009768">
    <property type="entry name" value="MAP70"/>
</dbReference>
<dbReference type="InterPro" id="IPR001878">
    <property type="entry name" value="Znf_CCHC"/>
</dbReference>
<dbReference type="PROSITE" id="PS50158">
    <property type="entry name" value="ZF_CCHC"/>
    <property type="match status" value="1"/>
</dbReference>
<feature type="compositionally biased region" description="Pro residues" evidence="8">
    <location>
        <begin position="463"/>
        <end position="489"/>
    </location>
</feature>
<dbReference type="CDD" id="cd00303">
    <property type="entry name" value="retropepsin_like"/>
    <property type="match status" value="1"/>
</dbReference>
<evidence type="ECO:0000256" key="8">
    <source>
        <dbReference type="SAM" id="MobiDB-lite"/>
    </source>
</evidence>
<dbReference type="InterPro" id="IPR036910">
    <property type="entry name" value="HMG_box_dom_sf"/>
</dbReference>
<comment type="caution">
    <text evidence="10">The sequence shown here is derived from an EMBL/GenBank/DDBJ whole genome shotgun (WGS) entry which is preliminary data.</text>
</comment>
<dbReference type="GO" id="GO:0005874">
    <property type="term" value="C:microtubule"/>
    <property type="evidence" value="ECO:0007669"/>
    <property type="project" value="UniProtKB-KW"/>
</dbReference>
<comment type="similarity">
    <text evidence="2">Belongs to the MAP70 family.</text>
</comment>
<feature type="compositionally biased region" description="Basic and acidic residues" evidence="8">
    <location>
        <begin position="846"/>
        <end position="857"/>
    </location>
</feature>
<evidence type="ECO:0000256" key="1">
    <source>
        <dbReference type="ARBA" id="ARBA00004245"/>
    </source>
</evidence>
<feature type="region of interest" description="Disordered" evidence="8">
    <location>
        <begin position="920"/>
        <end position="1050"/>
    </location>
</feature>
<evidence type="ECO:0000256" key="6">
    <source>
        <dbReference type="ARBA" id="ARBA00023212"/>
    </source>
</evidence>
<dbReference type="SMART" id="SM00343">
    <property type="entry name" value="ZnF_C2HC"/>
    <property type="match status" value="1"/>
</dbReference>
<evidence type="ECO:0000256" key="7">
    <source>
        <dbReference type="PROSITE-ProRule" id="PRU00047"/>
    </source>
</evidence>
<feature type="compositionally biased region" description="Acidic residues" evidence="8">
    <location>
        <begin position="822"/>
        <end position="835"/>
    </location>
</feature>
<dbReference type="InterPro" id="IPR021109">
    <property type="entry name" value="Peptidase_aspartic_dom_sf"/>
</dbReference>
<keyword evidence="7" id="KW-0862">Zinc</keyword>
<feature type="compositionally biased region" description="Acidic residues" evidence="8">
    <location>
        <begin position="717"/>
        <end position="727"/>
    </location>
</feature>
<keyword evidence="4" id="KW-0493">Microtubule</keyword>
<feature type="region of interest" description="Disordered" evidence="8">
    <location>
        <begin position="463"/>
        <end position="505"/>
    </location>
</feature>
<feature type="domain" description="CCHC-type" evidence="9">
    <location>
        <begin position="184"/>
        <end position="200"/>
    </location>
</feature>
<keyword evidence="5" id="KW-0175">Coiled coil</keyword>
<organism evidence="10 11">
    <name type="scientific">Salix brachista</name>
    <dbReference type="NCBI Taxonomy" id="2182728"/>
    <lineage>
        <taxon>Eukaryota</taxon>
        <taxon>Viridiplantae</taxon>
        <taxon>Streptophyta</taxon>
        <taxon>Embryophyta</taxon>
        <taxon>Tracheophyta</taxon>
        <taxon>Spermatophyta</taxon>
        <taxon>Magnoliopsida</taxon>
        <taxon>eudicotyledons</taxon>
        <taxon>Gunneridae</taxon>
        <taxon>Pentapetalae</taxon>
        <taxon>rosids</taxon>
        <taxon>fabids</taxon>
        <taxon>Malpighiales</taxon>
        <taxon>Salicaceae</taxon>
        <taxon>Saliceae</taxon>
        <taxon>Salix</taxon>
    </lineage>
</organism>
<dbReference type="GO" id="GO:0008270">
    <property type="term" value="F:zinc ion binding"/>
    <property type="evidence" value="ECO:0007669"/>
    <property type="project" value="UniProtKB-KW"/>
</dbReference>
<evidence type="ECO:0000256" key="5">
    <source>
        <dbReference type="ARBA" id="ARBA00023054"/>
    </source>
</evidence>
<feature type="compositionally biased region" description="Acidic residues" evidence="8">
    <location>
        <begin position="748"/>
        <end position="762"/>
    </location>
</feature>